<dbReference type="InterPro" id="IPR011335">
    <property type="entry name" value="Restrct_endonuc-II-like"/>
</dbReference>
<evidence type="ECO:0000313" key="2">
    <source>
        <dbReference type="EMBL" id="GBD09110.1"/>
    </source>
</evidence>
<name>A0A2H5Y6Q2_9CHLR</name>
<dbReference type="CDD" id="cd06260">
    <property type="entry name" value="DUF820-like"/>
    <property type="match status" value="1"/>
</dbReference>
<dbReference type="Proteomes" id="UP000236642">
    <property type="component" value="Unassembled WGS sequence"/>
</dbReference>
<gene>
    <name evidence="2" type="ORF">HRbin22_01357</name>
</gene>
<proteinExistence type="predicted"/>
<comment type="caution">
    <text evidence="2">The sequence shown here is derived from an EMBL/GenBank/DDBJ whole genome shotgun (WGS) entry which is preliminary data.</text>
</comment>
<dbReference type="AlphaFoldDB" id="A0A2H5Y6Q2"/>
<dbReference type="Pfam" id="PF05685">
    <property type="entry name" value="Uma2"/>
    <property type="match status" value="1"/>
</dbReference>
<dbReference type="Gene3D" id="3.90.1570.10">
    <property type="entry name" value="tt1808, chain A"/>
    <property type="match status" value="1"/>
</dbReference>
<organism evidence="2 3">
    <name type="scientific">Candidatus Thermoflexus japonica</name>
    <dbReference type="NCBI Taxonomy" id="2035417"/>
    <lineage>
        <taxon>Bacteria</taxon>
        <taxon>Bacillati</taxon>
        <taxon>Chloroflexota</taxon>
        <taxon>Thermoflexia</taxon>
        <taxon>Thermoflexales</taxon>
        <taxon>Thermoflexaceae</taxon>
        <taxon>Thermoflexus</taxon>
    </lineage>
</organism>
<evidence type="ECO:0000313" key="3">
    <source>
        <dbReference type="Proteomes" id="UP000236642"/>
    </source>
</evidence>
<reference evidence="3" key="1">
    <citation type="submission" date="2017-09" db="EMBL/GenBank/DDBJ databases">
        <title>Metaegenomics of thermophilic ammonia-oxidizing enrichment culture.</title>
        <authorList>
            <person name="Kato S."/>
            <person name="Suzuki K."/>
        </authorList>
    </citation>
    <scope>NUCLEOTIDE SEQUENCE [LARGE SCALE GENOMIC DNA]</scope>
</reference>
<dbReference type="PANTHER" id="PTHR34107">
    <property type="entry name" value="SLL0198 PROTEIN-RELATED"/>
    <property type="match status" value="1"/>
</dbReference>
<dbReference type="EMBL" id="BEHY01000027">
    <property type="protein sequence ID" value="GBD09110.1"/>
    <property type="molecule type" value="Genomic_DNA"/>
</dbReference>
<evidence type="ECO:0000259" key="1">
    <source>
        <dbReference type="Pfam" id="PF05685"/>
    </source>
</evidence>
<sequence length="196" mass="22126">MGARTRGGRTVEVAELYPPQGQWTEEDFFALPDRNRIVELSEGRLLVPPHPTYTHQTALQNLFLALHEFVERHKLGVVRFAPLPVRLWAGKIREPDIFFIAREHLDRIGEQVCGVPDLVVEVTSSATRRTDRVEKFAEYAQAGVLEYWIVDPEAQTVEVYELKGGAYELVGKWGVGQTAHSALLVGFTVEVDRIFG</sequence>
<dbReference type="InterPro" id="IPR012296">
    <property type="entry name" value="Nuclease_put_TT1808"/>
</dbReference>
<dbReference type="SUPFAM" id="SSF52980">
    <property type="entry name" value="Restriction endonuclease-like"/>
    <property type="match status" value="1"/>
</dbReference>
<accession>A0A2H5Y6Q2</accession>
<dbReference type="PANTHER" id="PTHR34107:SF4">
    <property type="entry name" value="SLL1222 PROTEIN"/>
    <property type="match status" value="1"/>
</dbReference>
<feature type="domain" description="Putative restriction endonuclease" evidence="1">
    <location>
        <begin position="26"/>
        <end position="188"/>
    </location>
</feature>
<dbReference type="InterPro" id="IPR008538">
    <property type="entry name" value="Uma2"/>
</dbReference>
<protein>
    <recommendedName>
        <fullName evidence="1">Putative restriction endonuclease domain-containing protein</fullName>
    </recommendedName>
</protein>